<comment type="similarity">
    <text evidence="2">Belongs to the EXO84 family.</text>
</comment>
<dbReference type="Gene3D" id="1.20.58.1210">
    <property type="entry name" value="Exo84p, N-terminal helical domain"/>
    <property type="match status" value="1"/>
</dbReference>
<dbReference type="GO" id="GO:0000145">
    <property type="term" value="C:exocyst"/>
    <property type="evidence" value="ECO:0007669"/>
    <property type="project" value="InterPro"/>
</dbReference>
<dbReference type="OrthoDB" id="642193at2759"/>
<evidence type="ECO:0000256" key="5">
    <source>
        <dbReference type="ARBA" id="ARBA00022483"/>
    </source>
</evidence>
<reference evidence="9 10" key="1">
    <citation type="journal article" date="2019" name="Fungal Biol. Biotechnol.">
        <title>Draft genome sequence of fastidious pathogen Ceratobasidium theobromae, which causes vascular-streak dieback in Theobroma cacao.</title>
        <authorList>
            <person name="Ali S.S."/>
            <person name="Asman A."/>
            <person name="Shao J."/>
            <person name="Firmansyah A.P."/>
            <person name="Susilo A.W."/>
            <person name="Rosmana A."/>
            <person name="McMahon P."/>
            <person name="Junaid M."/>
            <person name="Guest D."/>
            <person name="Kheng T.Y."/>
            <person name="Meinhardt L.W."/>
            <person name="Bailey B.A."/>
        </authorList>
    </citation>
    <scope>NUCLEOTIDE SEQUENCE [LARGE SCALE GENOMIC DNA]</scope>
    <source>
        <strain evidence="9 10">CT2</strain>
    </source>
</reference>
<dbReference type="Pfam" id="PF08700">
    <property type="entry name" value="VPS51_Exo84_N"/>
    <property type="match status" value="1"/>
</dbReference>
<evidence type="ECO:0000256" key="6">
    <source>
        <dbReference type="ARBA" id="ARBA00022927"/>
    </source>
</evidence>
<dbReference type="Proteomes" id="UP000383932">
    <property type="component" value="Unassembled WGS sequence"/>
</dbReference>
<keyword evidence="10" id="KW-1185">Reference proteome</keyword>
<feature type="region of interest" description="Disordered" evidence="7">
    <location>
        <begin position="1"/>
        <end position="61"/>
    </location>
</feature>
<dbReference type="SUPFAM" id="SSF74788">
    <property type="entry name" value="Cullin repeat-like"/>
    <property type="match status" value="1"/>
</dbReference>
<name>A0A5N5QSG5_9AGAM</name>
<dbReference type="SUPFAM" id="SSF50729">
    <property type="entry name" value="PH domain-like"/>
    <property type="match status" value="1"/>
</dbReference>
<sequence length="685" mass="76526">MKSLRTRRSTPSTVPQPRQKLTKGNKDARKSRVDDKMKRRMSARYADISDPRDAEVPDMPDLRDLRRIAATTAAPGGGGAPRTFYDDDEDDATGAIGAGEEPRVDVLDVRDLEQEDFDPDAYLRSKLASSTEAELRAFQTSLQTTKDATALDLQKNVFKNYSDFVVISKEISTLENDMLELKASLQEWKNMPSLLTLDQTNTVGETSNVTDTRRRTARSSIADLRTLYVSQLQTLHSSIEGSATLVPTIPGRHIIAEASDLQQLNAATYRPEHGAHIVLLDDSLLVARRRRGRLVADRAWTLGEISLVDVRDTSELQNVFKIKRGQDTFVFKTERLPDKRALLSQFRQAAEELATRKRKEREGEHEKRRSMWTAGDRKSVGPDTMPALPAWMLDMASGSGGAAAKAEQDQQWINNFIDELTVAVALRDWDAAVDLVVKGQTRVAMTPGLSSKLNPLAEQLTTEILGALADPTQRRSSTVKVVAYIVRLGPDALVRARDTFLNARAALMRKRVRAIRFEGDVRAYVKELALIVFTSIKHTADWYLASFKDFEMASGLIRWAKDQVEDFAKMFCIQVYGWETNSYEHAQVEDIAIVQECINVAKTQNRRLLRDVGMDFSFMLLDLIALPSESSNSASTAQQVPEISLSETPTESSTPLSANRPPRPPRSPAPPPRSRDREREGTPGK</sequence>
<feature type="compositionally biased region" description="Basic and acidic residues" evidence="7">
    <location>
        <begin position="24"/>
        <end position="37"/>
    </location>
</feature>
<dbReference type="Gene3D" id="1.20.58.1220">
    <property type="entry name" value="Exo84p, C-terminal helical domain"/>
    <property type="match status" value="1"/>
</dbReference>
<dbReference type="InterPro" id="IPR033961">
    <property type="entry name" value="Exo84"/>
</dbReference>
<feature type="region of interest" description="Disordered" evidence="7">
    <location>
        <begin position="631"/>
        <end position="685"/>
    </location>
</feature>
<dbReference type="InterPro" id="IPR032403">
    <property type="entry name" value="Exo84_C"/>
</dbReference>
<feature type="domain" description="Exocyst component Exo84 C-terminal" evidence="8">
    <location>
        <begin position="411"/>
        <end position="616"/>
    </location>
</feature>
<keyword evidence="6" id="KW-0653">Protein transport</keyword>
<proteinExistence type="inferred from homology"/>
<dbReference type="GO" id="GO:0015031">
    <property type="term" value="P:protein transport"/>
    <property type="evidence" value="ECO:0007669"/>
    <property type="project" value="UniProtKB-KW"/>
</dbReference>
<evidence type="ECO:0000256" key="4">
    <source>
        <dbReference type="ARBA" id="ARBA00022448"/>
    </source>
</evidence>
<feature type="compositionally biased region" description="Basic and acidic residues" evidence="7">
    <location>
        <begin position="47"/>
        <end position="61"/>
    </location>
</feature>
<dbReference type="Gene3D" id="2.30.29.30">
    <property type="entry name" value="Pleckstrin-homology domain (PH domain)/Phosphotyrosine-binding domain (PTB)"/>
    <property type="match status" value="1"/>
</dbReference>
<gene>
    <name evidence="9" type="ORF">CTheo_2052</name>
</gene>
<dbReference type="EMBL" id="SSOP01000019">
    <property type="protein sequence ID" value="KAB5594569.1"/>
    <property type="molecule type" value="Genomic_DNA"/>
</dbReference>
<accession>A0A5N5QSG5</accession>
<evidence type="ECO:0000256" key="1">
    <source>
        <dbReference type="ARBA" id="ARBA00004398"/>
    </source>
</evidence>
<keyword evidence="4" id="KW-0813">Transport</keyword>
<evidence type="ECO:0000313" key="10">
    <source>
        <dbReference type="Proteomes" id="UP000383932"/>
    </source>
</evidence>
<comment type="caution">
    <text evidence="9">The sequence shown here is derived from an EMBL/GenBank/DDBJ whole genome shotgun (WGS) entry which is preliminary data.</text>
</comment>
<comment type="subcellular location">
    <subcellularLocation>
        <location evidence="1">Cytoplasmic vesicle</location>
        <location evidence="1">Secretory vesicle</location>
    </subcellularLocation>
</comment>
<evidence type="ECO:0000256" key="7">
    <source>
        <dbReference type="SAM" id="MobiDB-lite"/>
    </source>
</evidence>
<evidence type="ECO:0000256" key="3">
    <source>
        <dbReference type="ARBA" id="ARBA00021269"/>
    </source>
</evidence>
<protein>
    <recommendedName>
        <fullName evidence="3">Exocyst complex component EXO84</fullName>
    </recommendedName>
</protein>
<evidence type="ECO:0000259" key="8">
    <source>
        <dbReference type="Pfam" id="PF16528"/>
    </source>
</evidence>
<feature type="compositionally biased region" description="Basic and acidic residues" evidence="7">
    <location>
        <begin position="673"/>
        <end position="685"/>
    </location>
</feature>
<evidence type="ECO:0000313" key="9">
    <source>
        <dbReference type="EMBL" id="KAB5594569.1"/>
    </source>
</evidence>
<dbReference type="InterPro" id="IPR011993">
    <property type="entry name" value="PH-like_dom_sf"/>
</dbReference>
<organism evidence="9 10">
    <name type="scientific">Ceratobasidium theobromae</name>
    <dbReference type="NCBI Taxonomy" id="1582974"/>
    <lineage>
        <taxon>Eukaryota</taxon>
        <taxon>Fungi</taxon>
        <taxon>Dikarya</taxon>
        <taxon>Basidiomycota</taxon>
        <taxon>Agaricomycotina</taxon>
        <taxon>Agaricomycetes</taxon>
        <taxon>Cantharellales</taxon>
        <taxon>Ceratobasidiaceae</taxon>
        <taxon>Ceratobasidium</taxon>
    </lineage>
</organism>
<dbReference type="InterPro" id="IPR016159">
    <property type="entry name" value="Cullin_repeat-like_dom_sf"/>
</dbReference>
<dbReference type="GO" id="GO:0006887">
    <property type="term" value="P:exocytosis"/>
    <property type="evidence" value="ECO:0007669"/>
    <property type="project" value="UniProtKB-KW"/>
</dbReference>
<keyword evidence="5" id="KW-0268">Exocytosis</keyword>
<dbReference type="GO" id="GO:0030133">
    <property type="term" value="C:transport vesicle"/>
    <property type="evidence" value="ECO:0007669"/>
    <property type="project" value="UniProtKB-SubCell"/>
</dbReference>
<dbReference type="GO" id="GO:0006893">
    <property type="term" value="P:Golgi to plasma membrane transport"/>
    <property type="evidence" value="ECO:0007669"/>
    <property type="project" value="TreeGrafter"/>
</dbReference>
<dbReference type="PANTHER" id="PTHR21426:SF12">
    <property type="entry name" value="EXOCYST COMPLEX COMPONENT 8"/>
    <property type="match status" value="1"/>
</dbReference>
<feature type="region of interest" description="Disordered" evidence="7">
    <location>
        <begin position="353"/>
        <end position="380"/>
    </location>
</feature>
<dbReference type="PANTHER" id="PTHR21426">
    <property type="entry name" value="EXOCYST COMPLEX COMPONENT 8"/>
    <property type="match status" value="1"/>
</dbReference>
<dbReference type="InterPro" id="IPR042560">
    <property type="entry name" value="Exo84_C_2"/>
</dbReference>
<dbReference type="Pfam" id="PF16528">
    <property type="entry name" value="Exo84_C"/>
    <property type="match status" value="1"/>
</dbReference>
<dbReference type="AlphaFoldDB" id="A0A5N5QSG5"/>
<dbReference type="Pfam" id="PF25345">
    <property type="entry name" value="PH_EXO84"/>
    <property type="match status" value="1"/>
</dbReference>
<dbReference type="InterPro" id="IPR042561">
    <property type="entry name" value="Exo84_C_1"/>
</dbReference>
<evidence type="ECO:0000256" key="2">
    <source>
        <dbReference type="ARBA" id="ARBA00007210"/>
    </source>
</evidence>
<feature type="compositionally biased region" description="Pro residues" evidence="7">
    <location>
        <begin position="661"/>
        <end position="672"/>
    </location>
</feature>
<feature type="compositionally biased region" description="Low complexity" evidence="7">
    <location>
        <begin position="641"/>
        <end position="657"/>
    </location>
</feature>